<dbReference type="EMBL" id="CM042010">
    <property type="protein sequence ID" value="KAI3781111.1"/>
    <property type="molecule type" value="Genomic_DNA"/>
</dbReference>
<organism evidence="1 2">
    <name type="scientific">Cichorium intybus</name>
    <name type="common">Chicory</name>
    <dbReference type="NCBI Taxonomy" id="13427"/>
    <lineage>
        <taxon>Eukaryota</taxon>
        <taxon>Viridiplantae</taxon>
        <taxon>Streptophyta</taxon>
        <taxon>Embryophyta</taxon>
        <taxon>Tracheophyta</taxon>
        <taxon>Spermatophyta</taxon>
        <taxon>Magnoliopsida</taxon>
        <taxon>eudicotyledons</taxon>
        <taxon>Gunneridae</taxon>
        <taxon>Pentapetalae</taxon>
        <taxon>asterids</taxon>
        <taxon>campanulids</taxon>
        <taxon>Asterales</taxon>
        <taxon>Asteraceae</taxon>
        <taxon>Cichorioideae</taxon>
        <taxon>Cichorieae</taxon>
        <taxon>Cichoriinae</taxon>
        <taxon>Cichorium</taxon>
    </lineage>
</organism>
<name>A0ACB9GDE4_CICIN</name>
<comment type="caution">
    <text evidence="1">The sequence shown here is derived from an EMBL/GenBank/DDBJ whole genome shotgun (WGS) entry which is preliminary data.</text>
</comment>
<keyword evidence="2" id="KW-1185">Reference proteome</keyword>
<reference evidence="1 2" key="2">
    <citation type="journal article" date="2022" name="Mol. Ecol. Resour.">
        <title>The genomes of chicory, endive, great burdock and yacon provide insights into Asteraceae paleo-polyploidization history and plant inulin production.</title>
        <authorList>
            <person name="Fan W."/>
            <person name="Wang S."/>
            <person name="Wang H."/>
            <person name="Wang A."/>
            <person name="Jiang F."/>
            <person name="Liu H."/>
            <person name="Zhao H."/>
            <person name="Xu D."/>
            <person name="Zhang Y."/>
        </authorList>
    </citation>
    <scope>NUCLEOTIDE SEQUENCE [LARGE SCALE GENOMIC DNA]</scope>
    <source>
        <strain evidence="2">cv. Punajuju</strain>
        <tissue evidence="1">Leaves</tissue>
    </source>
</reference>
<reference evidence="2" key="1">
    <citation type="journal article" date="2022" name="Mol. Ecol. Resour.">
        <title>The genomes of chicory, endive, great burdock and yacon provide insights into Asteraceae palaeo-polyploidization history and plant inulin production.</title>
        <authorList>
            <person name="Fan W."/>
            <person name="Wang S."/>
            <person name="Wang H."/>
            <person name="Wang A."/>
            <person name="Jiang F."/>
            <person name="Liu H."/>
            <person name="Zhao H."/>
            <person name="Xu D."/>
            <person name="Zhang Y."/>
        </authorList>
    </citation>
    <scope>NUCLEOTIDE SEQUENCE [LARGE SCALE GENOMIC DNA]</scope>
    <source>
        <strain evidence="2">cv. Punajuju</strain>
    </source>
</reference>
<sequence>MDSGDTPPSFSSVIQSTDKEETQIGTTVDVQAFGGSGVNPIATDIYGQPMSNGNFVHGQQNSLNQFQDGSISRGLDHERTTASASLTKNKNSEGGANLAAETNMF</sequence>
<protein>
    <submittedName>
        <fullName evidence="1">Uncharacterized protein</fullName>
    </submittedName>
</protein>
<accession>A0ACB9GDE4</accession>
<proteinExistence type="predicted"/>
<evidence type="ECO:0000313" key="1">
    <source>
        <dbReference type="EMBL" id="KAI3781111.1"/>
    </source>
</evidence>
<gene>
    <name evidence="1" type="ORF">L2E82_11112</name>
</gene>
<dbReference type="Proteomes" id="UP001055811">
    <property type="component" value="Linkage Group LG02"/>
</dbReference>
<evidence type="ECO:0000313" key="2">
    <source>
        <dbReference type="Proteomes" id="UP001055811"/>
    </source>
</evidence>